<dbReference type="InterPro" id="IPR003439">
    <property type="entry name" value="ABC_transporter-like_ATP-bd"/>
</dbReference>
<dbReference type="InterPro" id="IPR027417">
    <property type="entry name" value="P-loop_NTPase"/>
</dbReference>
<feature type="domain" description="ABC transporter" evidence="6">
    <location>
        <begin position="2"/>
        <end position="235"/>
    </location>
</feature>
<protein>
    <submittedName>
        <fullName evidence="7">High-affinity branched-chain amino acid transport ATP-binding protein LivF</fullName>
    </submittedName>
</protein>
<gene>
    <name evidence="7" type="primary">livF_3</name>
    <name evidence="7" type="ORF">SRABI133_03786</name>
</gene>
<dbReference type="PROSITE" id="PS50893">
    <property type="entry name" value="ABC_TRANSPORTER_2"/>
    <property type="match status" value="1"/>
</dbReference>
<reference evidence="7" key="1">
    <citation type="submission" date="2021-11" db="EMBL/GenBank/DDBJ databases">
        <authorList>
            <person name="Bulgarelli D."/>
        </authorList>
    </citation>
    <scope>NUCLEOTIDE SEQUENCE</scope>
    <source>
        <strain evidence="7">Bi133</strain>
    </source>
</reference>
<evidence type="ECO:0000256" key="2">
    <source>
        <dbReference type="ARBA" id="ARBA00022448"/>
    </source>
</evidence>
<dbReference type="Gene3D" id="3.40.50.300">
    <property type="entry name" value="P-loop containing nucleotide triphosphate hydrolases"/>
    <property type="match status" value="1"/>
</dbReference>
<dbReference type="InterPro" id="IPR017871">
    <property type="entry name" value="ABC_transporter-like_CS"/>
</dbReference>
<evidence type="ECO:0000256" key="1">
    <source>
        <dbReference type="ARBA" id="ARBA00005417"/>
    </source>
</evidence>
<comment type="caution">
    <text evidence="7">The sequence shown here is derived from an EMBL/GenBank/DDBJ whole genome shotgun (WGS) entry which is preliminary data.</text>
</comment>
<name>A0A9W4L3W0_9BACI</name>
<dbReference type="GO" id="GO:0015807">
    <property type="term" value="P:L-amino acid transport"/>
    <property type="evidence" value="ECO:0007669"/>
    <property type="project" value="TreeGrafter"/>
</dbReference>
<evidence type="ECO:0000313" key="8">
    <source>
        <dbReference type="Proteomes" id="UP000789326"/>
    </source>
</evidence>
<dbReference type="GO" id="GO:0015658">
    <property type="term" value="F:branched-chain amino acid transmembrane transporter activity"/>
    <property type="evidence" value="ECO:0007669"/>
    <property type="project" value="TreeGrafter"/>
</dbReference>
<dbReference type="PANTHER" id="PTHR43820:SF4">
    <property type="entry name" value="HIGH-AFFINITY BRANCHED-CHAIN AMINO ACID TRANSPORT ATP-BINDING PROTEIN LIVF"/>
    <property type="match status" value="1"/>
</dbReference>
<evidence type="ECO:0000259" key="6">
    <source>
        <dbReference type="PROSITE" id="PS50893"/>
    </source>
</evidence>
<evidence type="ECO:0000256" key="3">
    <source>
        <dbReference type="ARBA" id="ARBA00022741"/>
    </source>
</evidence>
<comment type="similarity">
    <text evidence="1">Belongs to the ABC transporter superfamily.</text>
</comment>
<dbReference type="Pfam" id="PF00005">
    <property type="entry name" value="ABC_tran"/>
    <property type="match status" value="1"/>
</dbReference>
<organism evidence="7 8">
    <name type="scientific">Peribacillus simplex</name>
    <dbReference type="NCBI Taxonomy" id="1478"/>
    <lineage>
        <taxon>Bacteria</taxon>
        <taxon>Bacillati</taxon>
        <taxon>Bacillota</taxon>
        <taxon>Bacilli</taxon>
        <taxon>Bacillales</taxon>
        <taxon>Bacillaceae</taxon>
        <taxon>Peribacillus</taxon>
    </lineage>
</organism>
<accession>A0A9W4L3W0</accession>
<dbReference type="RefSeq" id="WP_230303161.1">
    <property type="nucleotide sequence ID" value="NZ_CAKKMG010000067.1"/>
</dbReference>
<dbReference type="InterPro" id="IPR003593">
    <property type="entry name" value="AAA+_ATPase"/>
</dbReference>
<keyword evidence="3" id="KW-0547">Nucleotide-binding</keyword>
<evidence type="ECO:0000256" key="4">
    <source>
        <dbReference type="ARBA" id="ARBA00022840"/>
    </source>
</evidence>
<sequence>MLKLTDVAVNYGSFTAIKHVNIEVAKGEIVVLLGANGAGKSTTFRSISGISKLSKGDIHFLGMPIRGRAPDKNVREGIVQCAEGRKLFPQMTVQENLRMGAYVHRKKKAEIKDSLEYVYHLFPILKEKHHDEAGSLSGGQQQMLAIGRALMSKPKLLMLDEPSVGLAPLIVEQMFRVIEEINREGITVLLAEQNANAALGIADKGYVFENGEIVVQGTASELLANDEVRKAYIGAWKN</sequence>
<dbReference type="CDD" id="cd03224">
    <property type="entry name" value="ABC_TM1139_LivF_branched"/>
    <property type="match status" value="1"/>
</dbReference>
<dbReference type="GO" id="GO:0016887">
    <property type="term" value="F:ATP hydrolysis activity"/>
    <property type="evidence" value="ECO:0007669"/>
    <property type="project" value="InterPro"/>
</dbReference>
<dbReference type="PANTHER" id="PTHR43820">
    <property type="entry name" value="HIGH-AFFINITY BRANCHED-CHAIN AMINO ACID TRANSPORT ATP-BINDING PROTEIN LIVF"/>
    <property type="match status" value="1"/>
</dbReference>
<dbReference type="AlphaFoldDB" id="A0A9W4L3W0"/>
<dbReference type="PROSITE" id="PS00211">
    <property type="entry name" value="ABC_TRANSPORTER_1"/>
    <property type="match status" value="1"/>
</dbReference>
<keyword evidence="2" id="KW-0813">Transport</keyword>
<dbReference type="GO" id="GO:0005524">
    <property type="term" value="F:ATP binding"/>
    <property type="evidence" value="ECO:0007669"/>
    <property type="project" value="UniProtKB-KW"/>
</dbReference>
<dbReference type="EMBL" id="CAKKMG010000067">
    <property type="protein sequence ID" value="CAH0275450.1"/>
    <property type="molecule type" value="Genomic_DNA"/>
</dbReference>
<dbReference type="InterPro" id="IPR052156">
    <property type="entry name" value="BCAA_Transport_ATP-bd_LivF"/>
</dbReference>
<keyword evidence="4 7" id="KW-0067">ATP-binding</keyword>
<evidence type="ECO:0000256" key="5">
    <source>
        <dbReference type="ARBA" id="ARBA00022970"/>
    </source>
</evidence>
<dbReference type="SUPFAM" id="SSF52540">
    <property type="entry name" value="P-loop containing nucleoside triphosphate hydrolases"/>
    <property type="match status" value="1"/>
</dbReference>
<evidence type="ECO:0000313" key="7">
    <source>
        <dbReference type="EMBL" id="CAH0275450.1"/>
    </source>
</evidence>
<dbReference type="SMART" id="SM00382">
    <property type="entry name" value="AAA"/>
    <property type="match status" value="1"/>
</dbReference>
<proteinExistence type="inferred from homology"/>
<keyword evidence="5" id="KW-0029">Amino-acid transport</keyword>
<dbReference type="Proteomes" id="UP000789326">
    <property type="component" value="Unassembled WGS sequence"/>
</dbReference>